<dbReference type="HOGENOM" id="CLU_1184982_0_0_1"/>
<protein>
    <recommendedName>
        <fullName evidence="3">F-box domain-containing protein</fullName>
    </recommendedName>
</protein>
<gene>
    <name evidence="1" type="ORF">DOTSEDRAFT_38152</name>
</gene>
<evidence type="ECO:0008006" key="3">
    <source>
        <dbReference type="Google" id="ProtNLM"/>
    </source>
</evidence>
<dbReference type="AlphaFoldDB" id="N1PCG1"/>
<accession>N1PCG1</accession>
<dbReference type="OrthoDB" id="10569999at2759"/>
<dbReference type="EMBL" id="KB446544">
    <property type="protein sequence ID" value="EME40168.1"/>
    <property type="molecule type" value="Genomic_DNA"/>
</dbReference>
<evidence type="ECO:0000313" key="2">
    <source>
        <dbReference type="Proteomes" id="UP000016933"/>
    </source>
</evidence>
<evidence type="ECO:0000313" key="1">
    <source>
        <dbReference type="EMBL" id="EME40168.1"/>
    </source>
</evidence>
<dbReference type="Proteomes" id="UP000016933">
    <property type="component" value="Unassembled WGS sequence"/>
</dbReference>
<reference evidence="1 2" key="2">
    <citation type="journal article" date="2012" name="PLoS Pathog.">
        <title>Diverse lifestyles and strategies of plant pathogenesis encoded in the genomes of eighteen Dothideomycetes fungi.</title>
        <authorList>
            <person name="Ohm R.A."/>
            <person name="Feau N."/>
            <person name="Henrissat B."/>
            <person name="Schoch C.L."/>
            <person name="Horwitz B.A."/>
            <person name="Barry K.W."/>
            <person name="Condon B.J."/>
            <person name="Copeland A.C."/>
            <person name="Dhillon B."/>
            <person name="Glaser F."/>
            <person name="Hesse C.N."/>
            <person name="Kosti I."/>
            <person name="LaButti K."/>
            <person name="Lindquist E.A."/>
            <person name="Lucas S."/>
            <person name="Salamov A.A."/>
            <person name="Bradshaw R.E."/>
            <person name="Ciuffetti L."/>
            <person name="Hamelin R.C."/>
            <person name="Kema G.H.J."/>
            <person name="Lawrence C."/>
            <person name="Scott J.A."/>
            <person name="Spatafora J.W."/>
            <person name="Turgeon B.G."/>
            <person name="de Wit P.J.G.M."/>
            <person name="Zhong S."/>
            <person name="Goodwin S.B."/>
            <person name="Grigoriev I.V."/>
        </authorList>
    </citation>
    <scope>NUCLEOTIDE SEQUENCE [LARGE SCALE GENOMIC DNA]</scope>
    <source>
        <strain evidence="2">NZE10 / CBS 128990</strain>
    </source>
</reference>
<sequence>MRQALRSRIMPPKVRQQGLRAYTQRDLVLLDHKLLSRGFLDYKADQACPSKPSQTRKTFSSLPGEIHNKIYTLIESECDVEVITWTTPLTLAARFAQVSRRIRREYLPIYHQHRHIHLTLPRGARRVSSETRNWLSVFGASRLPLAETVSIYSHRARFAAHFRGGGYEVETALFRKSALVMGHSVPATMLKKAMEEVIELGVEVREDGRPVMTMELLGQSIDIFARVGGKSSSW</sequence>
<reference evidence="2" key="1">
    <citation type="journal article" date="2012" name="PLoS Genet.">
        <title>The genomes of the fungal plant pathogens Cladosporium fulvum and Dothistroma septosporum reveal adaptation to different hosts and lifestyles but also signatures of common ancestry.</title>
        <authorList>
            <person name="de Wit P.J.G.M."/>
            <person name="van der Burgt A."/>
            <person name="Oekmen B."/>
            <person name="Stergiopoulos I."/>
            <person name="Abd-Elsalam K.A."/>
            <person name="Aerts A.L."/>
            <person name="Bahkali A.H."/>
            <person name="Beenen H.G."/>
            <person name="Chettri P."/>
            <person name="Cox M.P."/>
            <person name="Datema E."/>
            <person name="de Vries R.P."/>
            <person name="Dhillon B."/>
            <person name="Ganley A.R."/>
            <person name="Griffiths S.A."/>
            <person name="Guo Y."/>
            <person name="Hamelin R.C."/>
            <person name="Henrissat B."/>
            <person name="Kabir M.S."/>
            <person name="Jashni M.K."/>
            <person name="Kema G."/>
            <person name="Klaubauf S."/>
            <person name="Lapidus A."/>
            <person name="Levasseur A."/>
            <person name="Lindquist E."/>
            <person name="Mehrabi R."/>
            <person name="Ohm R.A."/>
            <person name="Owen T.J."/>
            <person name="Salamov A."/>
            <person name="Schwelm A."/>
            <person name="Schijlen E."/>
            <person name="Sun H."/>
            <person name="van den Burg H.A."/>
            <person name="van Ham R.C.H.J."/>
            <person name="Zhang S."/>
            <person name="Goodwin S.B."/>
            <person name="Grigoriev I.V."/>
            <person name="Collemare J."/>
            <person name="Bradshaw R.E."/>
        </authorList>
    </citation>
    <scope>NUCLEOTIDE SEQUENCE [LARGE SCALE GENOMIC DNA]</scope>
    <source>
        <strain evidence="2">NZE10 / CBS 128990</strain>
    </source>
</reference>
<proteinExistence type="predicted"/>
<organism evidence="1 2">
    <name type="scientific">Dothistroma septosporum (strain NZE10 / CBS 128990)</name>
    <name type="common">Red band needle blight fungus</name>
    <name type="synonym">Mycosphaerella pini</name>
    <dbReference type="NCBI Taxonomy" id="675120"/>
    <lineage>
        <taxon>Eukaryota</taxon>
        <taxon>Fungi</taxon>
        <taxon>Dikarya</taxon>
        <taxon>Ascomycota</taxon>
        <taxon>Pezizomycotina</taxon>
        <taxon>Dothideomycetes</taxon>
        <taxon>Dothideomycetidae</taxon>
        <taxon>Mycosphaerellales</taxon>
        <taxon>Mycosphaerellaceae</taxon>
        <taxon>Dothistroma</taxon>
    </lineage>
</organism>
<name>N1PCG1_DOTSN</name>
<keyword evidence="2" id="KW-1185">Reference proteome</keyword>